<keyword evidence="2" id="KW-1185">Reference proteome</keyword>
<dbReference type="RefSeq" id="XP_008291273.1">
    <property type="nucleotide sequence ID" value="XM_008293051.1"/>
</dbReference>
<dbReference type="SUPFAM" id="SSF47986">
    <property type="entry name" value="DEATH domain"/>
    <property type="match status" value="1"/>
</dbReference>
<evidence type="ECO:0000259" key="1">
    <source>
        <dbReference type="PROSITE" id="PS50824"/>
    </source>
</evidence>
<sequence length="149" mass="16035">MQVQQLLLEILEDLIDEELKMFQWYCTMDNLDECKRFPKTRLDKASRIVTVTKLTESYGEESAVRLTVEILKKMRNNSLADKLCSMYAEGRPAAPSTSSSAQSPPAAAAAAAAAAPAATISAQEGSVVIAPMISSSSTTGSLNITIHKP</sequence>
<proteinExistence type="predicted"/>
<name>A0A9Y4KDF2_9TELE</name>
<organism evidence="2 3">
    <name type="scientific">Stegastes partitus</name>
    <name type="common">bicolor damselfish</name>
    <dbReference type="NCBI Taxonomy" id="144197"/>
    <lineage>
        <taxon>Eukaryota</taxon>
        <taxon>Metazoa</taxon>
        <taxon>Chordata</taxon>
        <taxon>Craniata</taxon>
        <taxon>Vertebrata</taxon>
        <taxon>Euteleostomi</taxon>
        <taxon>Actinopterygii</taxon>
        <taxon>Neopterygii</taxon>
        <taxon>Teleostei</taxon>
        <taxon>Neoteleostei</taxon>
        <taxon>Acanthomorphata</taxon>
        <taxon>Ovalentaria</taxon>
        <taxon>Pomacentridae</taxon>
        <taxon>Stegastes</taxon>
    </lineage>
</organism>
<dbReference type="Pfam" id="PF02758">
    <property type="entry name" value="PYRIN"/>
    <property type="match status" value="1"/>
</dbReference>
<dbReference type="GeneID" id="103365580"/>
<dbReference type="AlphaFoldDB" id="A0A9Y4KDF2"/>
<feature type="domain" description="Pyrin" evidence="1">
    <location>
        <begin position="1"/>
        <end position="89"/>
    </location>
</feature>
<evidence type="ECO:0000313" key="2">
    <source>
        <dbReference type="Proteomes" id="UP000694891"/>
    </source>
</evidence>
<dbReference type="InterPro" id="IPR011029">
    <property type="entry name" value="DEATH-like_dom_sf"/>
</dbReference>
<accession>A0A9Y4KDF2</accession>
<protein>
    <submittedName>
        <fullName evidence="3">Pyrin-like</fullName>
    </submittedName>
</protein>
<dbReference type="Proteomes" id="UP000694891">
    <property type="component" value="Unplaced"/>
</dbReference>
<reference evidence="3" key="1">
    <citation type="submission" date="2025-08" db="UniProtKB">
        <authorList>
            <consortium name="RefSeq"/>
        </authorList>
    </citation>
    <scope>IDENTIFICATION</scope>
</reference>
<evidence type="ECO:0000313" key="3">
    <source>
        <dbReference type="RefSeq" id="XP_008291273.1"/>
    </source>
</evidence>
<dbReference type="InterPro" id="IPR004020">
    <property type="entry name" value="DAPIN"/>
</dbReference>
<dbReference type="Gene3D" id="1.10.533.10">
    <property type="entry name" value="Death Domain, Fas"/>
    <property type="match status" value="1"/>
</dbReference>
<dbReference type="PROSITE" id="PS50824">
    <property type="entry name" value="DAPIN"/>
    <property type="match status" value="1"/>
</dbReference>
<dbReference type="SMART" id="SM01289">
    <property type="entry name" value="PYRIN"/>
    <property type="match status" value="1"/>
</dbReference>
<gene>
    <name evidence="3" type="primary">LOC103365580</name>
</gene>